<dbReference type="RefSeq" id="WP_345339201.1">
    <property type="nucleotide sequence ID" value="NZ_BAABLI010000008.1"/>
</dbReference>
<comment type="caution">
    <text evidence="2">The sequence shown here is derived from an EMBL/GenBank/DDBJ whole genome shotgun (WGS) entry which is preliminary data.</text>
</comment>
<proteinExistence type="predicted"/>
<dbReference type="Proteomes" id="UP001597380">
    <property type="component" value="Unassembled WGS sequence"/>
</dbReference>
<evidence type="ECO:0000256" key="1">
    <source>
        <dbReference type="SAM" id="SignalP"/>
    </source>
</evidence>
<keyword evidence="1" id="KW-0732">Signal</keyword>
<gene>
    <name evidence="2" type="ORF">ACFSJ3_10505</name>
</gene>
<evidence type="ECO:0000313" key="3">
    <source>
        <dbReference type="Proteomes" id="UP001597380"/>
    </source>
</evidence>
<keyword evidence="3" id="KW-1185">Reference proteome</keyword>
<reference evidence="3" key="1">
    <citation type="journal article" date="2019" name="Int. J. Syst. Evol. Microbiol.">
        <title>The Global Catalogue of Microorganisms (GCM) 10K type strain sequencing project: providing services to taxonomists for standard genome sequencing and annotation.</title>
        <authorList>
            <consortium name="The Broad Institute Genomics Platform"/>
            <consortium name="The Broad Institute Genome Sequencing Center for Infectious Disease"/>
            <person name="Wu L."/>
            <person name="Ma J."/>
        </authorList>
    </citation>
    <scope>NUCLEOTIDE SEQUENCE [LARGE SCALE GENOMIC DNA]</scope>
    <source>
        <strain evidence="3">CGMCC 1.10992</strain>
    </source>
</reference>
<organism evidence="2 3">
    <name type="scientific">Corallincola platygyrae</name>
    <dbReference type="NCBI Taxonomy" id="1193278"/>
    <lineage>
        <taxon>Bacteria</taxon>
        <taxon>Pseudomonadati</taxon>
        <taxon>Pseudomonadota</taxon>
        <taxon>Gammaproteobacteria</taxon>
        <taxon>Alteromonadales</taxon>
        <taxon>Psychromonadaceae</taxon>
        <taxon>Corallincola</taxon>
    </lineage>
</organism>
<accession>A0ABW4XNP2</accession>
<feature type="signal peptide" evidence="1">
    <location>
        <begin position="1"/>
        <end position="33"/>
    </location>
</feature>
<evidence type="ECO:0000313" key="2">
    <source>
        <dbReference type="EMBL" id="MFD2096415.1"/>
    </source>
</evidence>
<protein>
    <submittedName>
        <fullName evidence="2">Uncharacterized protein</fullName>
    </submittedName>
</protein>
<dbReference type="EMBL" id="JBHUHT010000012">
    <property type="protein sequence ID" value="MFD2096415.1"/>
    <property type="molecule type" value="Genomic_DNA"/>
</dbReference>
<sequence>MTKVNKAVKVGGKWGFSAVVGGVLLLGSSLASANEEVLNDAEVDQSLQSQVIEQTEETVKQLQVELAESLARSLVALLPTEISQLRGE</sequence>
<feature type="chain" id="PRO_5045536893" evidence="1">
    <location>
        <begin position="34"/>
        <end position="88"/>
    </location>
</feature>
<name>A0ABW4XNP2_9GAMM</name>